<reference evidence="1 2" key="1">
    <citation type="submission" date="2015-10" db="EMBL/GenBank/DDBJ databases">
        <title>Genome analyses suggest a sexual origin of heterokaryosis in a supposedly ancient asexual fungus.</title>
        <authorList>
            <person name="Ropars J."/>
            <person name="Sedzielewska K."/>
            <person name="Noel J."/>
            <person name="Charron P."/>
            <person name="Farinelli L."/>
            <person name="Marton T."/>
            <person name="Kruger M."/>
            <person name="Pelin A."/>
            <person name="Brachmann A."/>
            <person name="Corradi N."/>
        </authorList>
    </citation>
    <scope>NUCLEOTIDE SEQUENCE [LARGE SCALE GENOMIC DNA]</scope>
    <source>
        <strain evidence="1 2">A4</strain>
    </source>
</reference>
<sequence length="225" mass="25451">MGNAIERKMKNKSKRNLKYSEEFTSFLVILGGFSTRALDLFCQNLEGRTIQSIRKIKNEKAIAKDIHAYMLQISLPRFPPIAIALIPNKGNDNSKTIRQLHKKLIQEIAFQLEIHILSIGSDEEIVDCYLNRTISPIERVHMAMTDLAEYVGMIQPFDISVDIDTPRILIESHKIDISSSDVDKQSHDNNDDEYDLSTAIGEASLEMKQIAETSDDNGIVALNNF</sequence>
<organism evidence="1 2">
    <name type="scientific">Rhizophagus irregularis</name>
    <dbReference type="NCBI Taxonomy" id="588596"/>
    <lineage>
        <taxon>Eukaryota</taxon>
        <taxon>Fungi</taxon>
        <taxon>Fungi incertae sedis</taxon>
        <taxon>Mucoromycota</taxon>
        <taxon>Glomeromycotina</taxon>
        <taxon>Glomeromycetes</taxon>
        <taxon>Glomerales</taxon>
        <taxon>Glomeraceae</taxon>
        <taxon>Rhizophagus</taxon>
    </lineage>
</organism>
<comment type="caution">
    <text evidence="1">The sequence shown here is derived from an EMBL/GenBank/DDBJ whole genome shotgun (WGS) entry which is preliminary data.</text>
</comment>
<name>A0A2I1H1Q3_9GLOM</name>
<proteinExistence type="predicted"/>
<protein>
    <submittedName>
        <fullName evidence="1">Uncharacterized protein</fullName>
    </submittedName>
</protein>
<gene>
    <name evidence="1" type="ORF">RhiirA4_425577</name>
</gene>
<evidence type="ECO:0000313" key="2">
    <source>
        <dbReference type="Proteomes" id="UP000234323"/>
    </source>
</evidence>
<dbReference type="Proteomes" id="UP000234323">
    <property type="component" value="Unassembled WGS sequence"/>
</dbReference>
<accession>A0A2I1H1Q3</accession>
<dbReference type="AlphaFoldDB" id="A0A2I1H1Q3"/>
<dbReference type="VEuPathDB" id="FungiDB:FUN_008343"/>
<dbReference type="EMBL" id="LLXI01001276">
    <property type="protein sequence ID" value="PKY52823.1"/>
    <property type="molecule type" value="Genomic_DNA"/>
</dbReference>
<keyword evidence="2" id="KW-1185">Reference proteome</keyword>
<evidence type="ECO:0000313" key="1">
    <source>
        <dbReference type="EMBL" id="PKY52823.1"/>
    </source>
</evidence>